<keyword evidence="9" id="KW-0472">Membrane</keyword>
<dbReference type="Pfam" id="PF14522">
    <property type="entry name" value="Cytochrome_C7"/>
    <property type="match status" value="1"/>
</dbReference>
<dbReference type="InterPro" id="IPR029467">
    <property type="entry name" value="Cyt_c7-like"/>
</dbReference>
<feature type="domain" description="Cytochrome c7-like" evidence="10">
    <location>
        <begin position="407"/>
        <end position="463"/>
    </location>
</feature>
<dbReference type="GO" id="GO:0016491">
    <property type="term" value="F:oxidoreductase activity"/>
    <property type="evidence" value="ECO:0007669"/>
    <property type="project" value="TreeGrafter"/>
</dbReference>
<protein>
    <submittedName>
        <fullName evidence="12">Uncharacterized protein</fullName>
    </submittedName>
</protein>
<proteinExistence type="predicted"/>
<evidence type="ECO:0000256" key="9">
    <source>
        <dbReference type="SAM" id="Phobius"/>
    </source>
</evidence>
<evidence type="ECO:0000256" key="3">
    <source>
        <dbReference type="ARBA" id="ARBA00022448"/>
    </source>
</evidence>
<keyword evidence="9" id="KW-1133">Transmembrane helix</keyword>
<evidence type="ECO:0000256" key="7">
    <source>
        <dbReference type="ARBA" id="ARBA00022982"/>
    </source>
</evidence>
<keyword evidence="13" id="KW-1185">Reference proteome</keyword>
<dbReference type="PANTHER" id="PTHR35038">
    <property type="entry name" value="DISSIMILATORY SULFITE REDUCTASE SIRA"/>
    <property type="match status" value="1"/>
</dbReference>
<keyword evidence="4" id="KW-0349">Heme</keyword>
<dbReference type="InterPro" id="IPR012286">
    <property type="entry name" value="Tetrahaem_cytochrome"/>
</dbReference>
<keyword evidence="6" id="KW-0732">Signal</keyword>
<dbReference type="PANTHER" id="PTHR35038:SF6">
    <property type="entry name" value="SURFACE LOCALIZED DECAHEME CYTOCHROME C LIPOPROTEIN"/>
    <property type="match status" value="1"/>
</dbReference>
<evidence type="ECO:0000313" key="13">
    <source>
        <dbReference type="Proteomes" id="UP000433309"/>
    </source>
</evidence>
<keyword evidence="5" id="KW-0479">Metal-binding</keyword>
<dbReference type="InterPro" id="IPR051829">
    <property type="entry name" value="Multiheme_Cytochr_ET"/>
</dbReference>
<dbReference type="GO" id="GO:0030313">
    <property type="term" value="C:cell envelope"/>
    <property type="evidence" value="ECO:0007669"/>
    <property type="project" value="UniProtKB-SubCell"/>
</dbReference>
<dbReference type="Proteomes" id="UP000433309">
    <property type="component" value="Unassembled WGS sequence"/>
</dbReference>
<dbReference type="RefSeq" id="WP_154383368.1">
    <property type="nucleotide sequence ID" value="NZ_WKJK01000028.1"/>
</dbReference>
<comment type="caution">
    <text evidence="12">The sequence shown here is derived from an EMBL/GenBank/DDBJ whole genome shotgun (WGS) entry which is preliminary data.</text>
</comment>
<evidence type="ECO:0000259" key="10">
    <source>
        <dbReference type="Pfam" id="PF14522"/>
    </source>
</evidence>
<dbReference type="SUPFAM" id="SSF48695">
    <property type="entry name" value="Multiheme cytochromes"/>
    <property type="match status" value="2"/>
</dbReference>
<dbReference type="GO" id="GO:0046872">
    <property type="term" value="F:metal ion binding"/>
    <property type="evidence" value="ECO:0007669"/>
    <property type="project" value="UniProtKB-KW"/>
</dbReference>
<name>A0A6I2L8D5_9BURK</name>
<evidence type="ECO:0000256" key="4">
    <source>
        <dbReference type="ARBA" id="ARBA00022617"/>
    </source>
</evidence>
<dbReference type="Pfam" id="PF14537">
    <property type="entry name" value="Cytochrom_c3_2"/>
    <property type="match status" value="1"/>
</dbReference>
<dbReference type="EMBL" id="WKJK01000028">
    <property type="protein sequence ID" value="MRW94495.1"/>
    <property type="molecule type" value="Genomic_DNA"/>
</dbReference>
<evidence type="ECO:0000313" key="12">
    <source>
        <dbReference type="EMBL" id="MRW94495.1"/>
    </source>
</evidence>
<dbReference type="CDD" id="cd08168">
    <property type="entry name" value="Cytochrom_C3"/>
    <property type="match status" value="1"/>
</dbReference>
<evidence type="ECO:0000256" key="1">
    <source>
        <dbReference type="ARBA" id="ARBA00001926"/>
    </source>
</evidence>
<organism evidence="12 13">
    <name type="scientific">Duganella guangzhouensis</name>
    <dbReference type="NCBI Taxonomy" id="2666084"/>
    <lineage>
        <taxon>Bacteria</taxon>
        <taxon>Pseudomonadati</taxon>
        <taxon>Pseudomonadota</taxon>
        <taxon>Betaproteobacteria</taxon>
        <taxon>Burkholderiales</taxon>
        <taxon>Oxalobacteraceae</taxon>
        <taxon>Telluria group</taxon>
        <taxon>Duganella</taxon>
    </lineage>
</organism>
<reference evidence="12 13" key="1">
    <citation type="submission" date="2019-11" db="EMBL/GenBank/DDBJ databases">
        <title>Novel species isolated from a subtropical stream in China.</title>
        <authorList>
            <person name="Lu H."/>
        </authorList>
    </citation>
    <scope>NUCLEOTIDE SEQUENCE [LARGE SCALE GENOMIC DNA]</scope>
    <source>
        <strain evidence="12 13">FT80W</strain>
    </source>
</reference>
<feature type="domain" description="Tetrahaem cytochrome" evidence="11">
    <location>
        <begin position="99"/>
        <end position="177"/>
    </location>
</feature>
<feature type="transmembrane region" description="Helical" evidence="9">
    <location>
        <begin position="28"/>
        <end position="51"/>
    </location>
</feature>
<comment type="cofactor">
    <cofactor evidence="1">
        <name>heme c</name>
        <dbReference type="ChEBI" id="CHEBI:61717"/>
    </cofactor>
</comment>
<evidence type="ECO:0000256" key="2">
    <source>
        <dbReference type="ARBA" id="ARBA00004196"/>
    </source>
</evidence>
<keyword evidence="8" id="KW-0408">Iron</keyword>
<dbReference type="InterPro" id="IPR036280">
    <property type="entry name" value="Multihaem_cyt_sf"/>
</dbReference>
<evidence type="ECO:0000256" key="5">
    <source>
        <dbReference type="ARBA" id="ARBA00022723"/>
    </source>
</evidence>
<gene>
    <name evidence="12" type="ORF">GJ699_31450</name>
</gene>
<accession>A0A6I2L8D5</accession>
<dbReference type="AlphaFoldDB" id="A0A6I2L8D5"/>
<keyword evidence="9" id="KW-0812">Transmembrane</keyword>
<keyword evidence="7" id="KW-0249">Electron transport</keyword>
<evidence type="ECO:0000256" key="8">
    <source>
        <dbReference type="ARBA" id="ARBA00023004"/>
    </source>
</evidence>
<dbReference type="Gene3D" id="3.90.10.10">
    <property type="entry name" value="Cytochrome C3"/>
    <property type="match status" value="3"/>
</dbReference>
<comment type="subcellular location">
    <subcellularLocation>
        <location evidence="2">Cell envelope</location>
    </subcellularLocation>
</comment>
<evidence type="ECO:0000259" key="11">
    <source>
        <dbReference type="Pfam" id="PF14537"/>
    </source>
</evidence>
<sequence length="484" mass="51811">MQTRNNDKLQQEIDALQRPLIGRRFMSWLLFVLVLLGALVLPVTASVWPALFQPVEQQTAGLRKTPEQAQVLNTAYMRASPTALGLDAQWTPGPLSSAHQPFGLDCKSCHSKPFQPVQDRDCLACHRDIGNHVATKIAAMPALHETRCATCHRDHQGAEGLVSQNRRYIGSGCASCHGDLESKLPGTQVGNVKDFAKAHPQFRVQVAVSNTTLVRLRQGGAPLSQPNTLKFPHDLHLAKAGIAGPDGKTRLDCSSCHKPNASGVGFEPVKMARDCQSCHALAFEPALSQRQVPHGSVPEVLSTLREFYGYVNSSKVPLDTPPANGPVFTVRPGMPASAPASFVQGPGDARARAAAAATELFEKTSCVVCHVVSRVPGPGKAGTPGADLPQWKIAPVTPPHAWLPKASFDHASHKQTPCGDCHLAAKSSKSSDVLMPTIKECRDCHVGSEPVVGKVKSDCAMCHGYHMPDLHTAPAAAHMKSVKP</sequence>
<keyword evidence="3" id="KW-0813">Transport</keyword>
<evidence type="ECO:0000256" key="6">
    <source>
        <dbReference type="ARBA" id="ARBA00022729"/>
    </source>
</evidence>